<dbReference type="NCBIfam" id="TIGR00444">
    <property type="entry name" value="mazG"/>
    <property type="match status" value="1"/>
</dbReference>
<dbReference type="InterPro" id="IPR048015">
    <property type="entry name" value="NTP-PPase_MazG-like_N"/>
</dbReference>
<dbReference type="CDD" id="cd11529">
    <property type="entry name" value="NTP-PPase_MazG_Cterm"/>
    <property type="match status" value="1"/>
</dbReference>
<dbReference type="PANTHER" id="PTHR30522">
    <property type="entry name" value="NUCLEOSIDE TRIPHOSPHATE PYROPHOSPHOHYDROLASE"/>
    <property type="match status" value="1"/>
</dbReference>
<gene>
    <name evidence="6" type="ORF">EMQ_2846</name>
</gene>
<dbReference type="GO" id="GO:0046047">
    <property type="term" value="P:TTP catabolic process"/>
    <property type="evidence" value="ECO:0007669"/>
    <property type="project" value="TreeGrafter"/>
</dbReference>
<dbReference type="GO" id="GO:0006203">
    <property type="term" value="P:dGTP catabolic process"/>
    <property type="evidence" value="ECO:0007669"/>
    <property type="project" value="TreeGrafter"/>
</dbReference>
<dbReference type="AlphaFoldDB" id="A0AB33IJJ2"/>
<reference evidence="6 7" key="1">
    <citation type="journal article" date="2011" name="Microbiology">
        <title>Transcriptome response to different carbon sources in Acetobacter aceti.</title>
        <authorList>
            <person name="Sakurai K."/>
            <person name="Arai H."/>
            <person name="Ishii M."/>
            <person name="Igarashi Y."/>
        </authorList>
    </citation>
    <scope>NUCLEOTIDE SEQUENCE [LARGE SCALE GENOMIC DNA]</scope>
    <source>
        <strain evidence="6 7">NBRC 14818</strain>
    </source>
</reference>
<dbReference type="GO" id="GO:0006950">
    <property type="term" value="P:response to stress"/>
    <property type="evidence" value="ECO:0007669"/>
    <property type="project" value="UniProtKB-ARBA"/>
</dbReference>
<dbReference type="FunFam" id="1.10.287.1080:FF:000001">
    <property type="entry name" value="Nucleoside triphosphate pyrophosphohydrolase"/>
    <property type="match status" value="1"/>
</dbReference>
<dbReference type="FunFam" id="1.10.287.1080:FF:000003">
    <property type="entry name" value="Nucleoside triphosphate pyrophosphohydrolase"/>
    <property type="match status" value="1"/>
</dbReference>
<evidence type="ECO:0000256" key="1">
    <source>
        <dbReference type="ARBA" id="ARBA00052141"/>
    </source>
</evidence>
<protein>
    <recommendedName>
        <fullName evidence="4">Nucleoside triphosphate pyrophosphohydrolase</fullName>
        <ecNumber evidence="3">3.6.1.8</ecNumber>
    </recommendedName>
</protein>
<dbReference type="Gene3D" id="1.10.287.1080">
    <property type="entry name" value="MazG-like"/>
    <property type="match status" value="2"/>
</dbReference>
<dbReference type="NCBIfam" id="NF007113">
    <property type="entry name" value="PRK09562.1"/>
    <property type="match status" value="1"/>
</dbReference>
<comment type="catalytic activity">
    <reaction evidence="1">
        <text>ATP + H2O = AMP + diphosphate + H(+)</text>
        <dbReference type="Rhea" id="RHEA:14245"/>
        <dbReference type="ChEBI" id="CHEBI:15377"/>
        <dbReference type="ChEBI" id="CHEBI:15378"/>
        <dbReference type="ChEBI" id="CHEBI:30616"/>
        <dbReference type="ChEBI" id="CHEBI:33019"/>
        <dbReference type="ChEBI" id="CHEBI:456215"/>
        <dbReference type="EC" id="3.6.1.8"/>
    </reaction>
</comment>
<proteinExistence type="inferred from homology"/>
<dbReference type="Pfam" id="PF03819">
    <property type="entry name" value="MazG"/>
    <property type="match status" value="2"/>
</dbReference>
<dbReference type="CDD" id="cd11528">
    <property type="entry name" value="NTP-PPase_MazG_Nterm"/>
    <property type="match status" value="1"/>
</dbReference>
<accession>A0AB33IJJ2</accession>
<dbReference type="GO" id="GO:0047693">
    <property type="term" value="F:ATP diphosphatase activity"/>
    <property type="evidence" value="ECO:0007669"/>
    <property type="project" value="UniProtKB-EC"/>
</dbReference>
<dbReference type="SUPFAM" id="SSF101386">
    <property type="entry name" value="all-alpha NTP pyrophosphatases"/>
    <property type="match status" value="2"/>
</dbReference>
<evidence type="ECO:0000256" key="2">
    <source>
        <dbReference type="ARBA" id="ARBA00061115"/>
    </source>
</evidence>
<dbReference type="RefSeq" id="WP_010666743.1">
    <property type="nucleotide sequence ID" value="NZ_AP023410.1"/>
</dbReference>
<dbReference type="Proteomes" id="UP000516424">
    <property type="component" value="Chromosome"/>
</dbReference>
<dbReference type="EC" id="3.6.1.8" evidence="3"/>
<name>A0AB33IJJ2_ACEAC</name>
<evidence type="ECO:0000256" key="4">
    <source>
        <dbReference type="ARBA" id="ARBA00074799"/>
    </source>
</evidence>
<comment type="similarity">
    <text evidence="2">Belongs to the nucleoside triphosphate pyrophosphohydrolase family.</text>
</comment>
<dbReference type="InterPro" id="IPR004518">
    <property type="entry name" value="MazG-like_dom"/>
</dbReference>
<dbReference type="InterPro" id="IPR048011">
    <property type="entry name" value="NTP-PPase_MazG-like_C"/>
</dbReference>
<evidence type="ECO:0000256" key="3">
    <source>
        <dbReference type="ARBA" id="ARBA00066372"/>
    </source>
</evidence>
<dbReference type="PANTHER" id="PTHR30522:SF0">
    <property type="entry name" value="NUCLEOSIDE TRIPHOSPHATE PYROPHOSPHOHYDROLASE"/>
    <property type="match status" value="1"/>
</dbReference>
<feature type="domain" description="NTP pyrophosphohydrolase MazG-like" evidence="5">
    <location>
        <begin position="187"/>
        <end position="245"/>
    </location>
</feature>
<dbReference type="InterPro" id="IPR011551">
    <property type="entry name" value="NTP_PyrPHydrolase_MazG"/>
</dbReference>
<dbReference type="GO" id="GO:0046076">
    <property type="term" value="P:dTTP catabolic process"/>
    <property type="evidence" value="ECO:0007669"/>
    <property type="project" value="TreeGrafter"/>
</dbReference>
<feature type="domain" description="NTP pyrophosphohydrolase MazG-like" evidence="5">
    <location>
        <begin position="45"/>
        <end position="118"/>
    </location>
</feature>
<evidence type="ECO:0000259" key="5">
    <source>
        <dbReference type="Pfam" id="PF03819"/>
    </source>
</evidence>
<keyword evidence="7" id="KW-1185">Reference proteome</keyword>
<evidence type="ECO:0000313" key="7">
    <source>
        <dbReference type="Proteomes" id="UP000516424"/>
    </source>
</evidence>
<evidence type="ECO:0000313" key="6">
    <source>
        <dbReference type="EMBL" id="BCK77240.1"/>
    </source>
</evidence>
<dbReference type="EMBL" id="AP023410">
    <property type="protein sequence ID" value="BCK77240.1"/>
    <property type="molecule type" value="Genomic_DNA"/>
</dbReference>
<organism evidence="6 7">
    <name type="scientific">Acetobacter aceti NBRC 14818</name>
    <dbReference type="NCBI Taxonomy" id="887700"/>
    <lineage>
        <taxon>Bacteria</taxon>
        <taxon>Pseudomonadati</taxon>
        <taxon>Pseudomonadota</taxon>
        <taxon>Alphaproteobacteria</taxon>
        <taxon>Acetobacterales</taxon>
        <taxon>Acetobacteraceae</taxon>
        <taxon>Acetobacter</taxon>
        <taxon>Acetobacter subgen. Acetobacter</taxon>
    </lineage>
</organism>
<dbReference type="GO" id="GO:0046081">
    <property type="term" value="P:dUTP catabolic process"/>
    <property type="evidence" value="ECO:0007669"/>
    <property type="project" value="TreeGrafter"/>
</dbReference>
<sequence length="280" mass="31011">MSKSFPSDSFMDASVADAGHELERLIQIMAQLRDPETGCAWDVQQTPATVAPYAIEEAYEVADAIEREAWDETADELGDLLLQVVFQSRIAEEKERFDFAEVTRRIADKMVRRHPHVFGEAQDIGDDKAALTAQWEQNKEQERQKRSEHGALAGIPLALPALLRASKLASRAARVGFDWPDVGGVVAKVHEELAEVEAEIASGDKAALQDEVGDLLFSVASLARRLDLDPEACLRQANGKFTRRFEAVESLLALKGLTPAECDVEKLDAVWNEVKKQEKS</sequence>
<dbReference type="GO" id="GO:0046052">
    <property type="term" value="P:UTP catabolic process"/>
    <property type="evidence" value="ECO:0007669"/>
    <property type="project" value="TreeGrafter"/>
</dbReference>
<dbReference type="GO" id="GO:0046061">
    <property type="term" value="P:dATP catabolic process"/>
    <property type="evidence" value="ECO:0007669"/>
    <property type="project" value="TreeGrafter"/>
</dbReference>